<dbReference type="Gene3D" id="1.50.10.20">
    <property type="match status" value="1"/>
</dbReference>
<keyword evidence="1" id="KW-0175">Coiled coil</keyword>
<dbReference type="RefSeq" id="WP_089693419.1">
    <property type="nucleotide sequence ID" value="NZ_FNWQ01000003.1"/>
</dbReference>
<sequence>MQKEKLIISEIEECIRKKEASLTGIGLNNGILSASMFYYYHYLMTEESESLELVTHYIEKSLSVLTEDYKSLHFNDEIRELGLYLIFLKQQEVLDNEIDSLLENIDEILEEILIQKTEKGDLDLTSGFPSFAKYFVLRNLDDKKHLIDNTLERIIELTQTHESGSYWKFDLRNKENPYVELGLGHGTTGVINYLLFLYKNNIYTPESLSLIHSGLSFIWSCKENTTDYITLFPFNAFEEVYIDYHNLAYGEIGIGYTFYNAGILLNNKDYCDKGLQILINTTKFKDADQSAILEPGLIYGSAGLSALYKNLYHLTEQEIFLEAKDYWHQHLLQSKKNDSEKWAGFNAYYNAEYDNINMALGQGIAGIGINLMNNIMTTNHNYVSFYNYDL</sequence>
<dbReference type="SMART" id="SM01260">
    <property type="entry name" value="LANC_like"/>
    <property type="match status" value="1"/>
</dbReference>
<evidence type="ECO:0000256" key="1">
    <source>
        <dbReference type="SAM" id="Coils"/>
    </source>
</evidence>
<dbReference type="SUPFAM" id="SSF158745">
    <property type="entry name" value="LanC-like"/>
    <property type="match status" value="1"/>
</dbReference>
<protein>
    <submittedName>
        <fullName evidence="2">Lanthionine synthetase C-like protein</fullName>
    </submittedName>
</protein>
<accession>A0A1H6HJ18</accession>
<dbReference type="Pfam" id="PF05147">
    <property type="entry name" value="LANC_like"/>
    <property type="match status" value="1"/>
</dbReference>
<dbReference type="GO" id="GO:0031179">
    <property type="term" value="P:peptide modification"/>
    <property type="evidence" value="ECO:0007669"/>
    <property type="project" value="InterPro"/>
</dbReference>
<dbReference type="OrthoDB" id="6313827at2"/>
<reference evidence="2 3" key="1">
    <citation type="submission" date="2016-10" db="EMBL/GenBank/DDBJ databases">
        <authorList>
            <person name="de Groot N.N."/>
        </authorList>
    </citation>
    <scope>NUCLEOTIDE SEQUENCE [LARGE SCALE GENOMIC DNA]</scope>
    <source>
        <strain evidence="2 3">DSM 23031</strain>
    </source>
</reference>
<gene>
    <name evidence="2" type="ORF">SAMN05421593_3156</name>
</gene>
<dbReference type="STRING" id="680127.SAMN05421593_3156"/>
<feature type="coiled-coil region" evidence="1">
    <location>
        <begin position="91"/>
        <end position="118"/>
    </location>
</feature>
<dbReference type="AlphaFoldDB" id="A0A1H6HJ18"/>
<dbReference type="EMBL" id="FNWQ01000003">
    <property type="protein sequence ID" value="SEH35751.1"/>
    <property type="molecule type" value="Genomic_DNA"/>
</dbReference>
<dbReference type="InterPro" id="IPR007822">
    <property type="entry name" value="LANC-like"/>
</dbReference>
<dbReference type="Proteomes" id="UP000198561">
    <property type="component" value="Unassembled WGS sequence"/>
</dbReference>
<name>A0A1H6HJ18_CHRCI</name>
<evidence type="ECO:0000313" key="3">
    <source>
        <dbReference type="Proteomes" id="UP000198561"/>
    </source>
</evidence>
<proteinExistence type="predicted"/>
<evidence type="ECO:0000313" key="2">
    <source>
        <dbReference type="EMBL" id="SEH35751.1"/>
    </source>
</evidence>
<organism evidence="2 3">
    <name type="scientific">Chryseobacterium culicis</name>
    <dbReference type="NCBI Taxonomy" id="680127"/>
    <lineage>
        <taxon>Bacteria</taxon>
        <taxon>Pseudomonadati</taxon>
        <taxon>Bacteroidota</taxon>
        <taxon>Flavobacteriia</taxon>
        <taxon>Flavobacteriales</taxon>
        <taxon>Weeksellaceae</taxon>
        <taxon>Chryseobacterium group</taxon>
        <taxon>Chryseobacterium</taxon>
    </lineage>
</organism>